<proteinExistence type="predicted"/>
<accession>A0A5C5XLT8</accession>
<protein>
    <submittedName>
        <fullName evidence="1">Uncharacterized protein</fullName>
    </submittedName>
</protein>
<keyword evidence="2" id="KW-1185">Reference proteome</keyword>
<gene>
    <name evidence="1" type="ORF">Pan54_46790</name>
</gene>
<dbReference type="EMBL" id="SJPG01000001">
    <property type="protein sequence ID" value="TWT63920.1"/>
    <property type="molecule type" value="Genomic_DNA"/>
</dbReference>
<sequence>MATSHTWFATDKDISLILDWLVKAGAQSVDKVHNIEDFSTNGSECAIVFPTIGPTVYWPDPINLSEYEENTSYWRQAILTKRDIELHPQCRMIDPQKSPTAGLKLPYLRDGKYWAAGSLWFPTINLKKVFPELARICGRFERWIRKFPTVFDNRKGKNKTEFDHQICHSSIIQCINALPDACSLLKNGACMVDHMTSDFTFRGCKENWKT</sequence>
<dbReference type="Proteomes" id="UP000316095">
    <property type="component" value="Unassembled WGS sequence"/>
</dbReference>
<dbReference type="AlphaFoldDB" id="A0A5C5XLT8"/>
<dbReference type="RefSeq" id="WP_146505688.1">
    <property type="nucleotide sequence ID" value="NZ_SJPG01000001.1"/>
</dbReference>
<evidence type="ECO:0000313" key="1">
    <source>
        <dbReference type="EMBL" id="TWT63920.1"/>
    </source>
</evidence>
<organism evidence="1 2">
    <name type="scientific">Rubinisphaera italica</name>
    <dbReference type="NCBI Taxonomy" id="2527969"/>
    <lineage>
        <taxon>Bacteria</taxon>
        <taxon>Pseudomonadati</taxon>
        <taxon>Planctomycetota</taxon>
        <taxon>Planctomycetia</taxon>
        <taxon>Planctomycetales</taxon>
        <taxon>Planctomycetaceae</taxon>
        <taxon>Rubinisphaera</taxon>
    </lineage>
</organism>
<reference evidence="1 2" key="1">
    <citation type="submission" date="2019-02" db="EMBL/GenBank/DDBJ databases">
        <title>Deep-cultivation of Planctomycetes and their phenomic and genomic characterization uncovers novel biology.</title>
        <authorList>
            <person name="Wiegand S."/>
            <person name="Jogler M."/>
            <person name="Boedeker C."/>
            <person name="Pinto D."/>
            <person name="Vollmers J."/>
            <person name="Rivas-Marin E."/>
            <person name="Kohn T."/>
            <person name="Peeters S.H."/>
            <person name="Heuer A."/>
            <person name="Rast P."/>
            <person name="Oberbeckmann S."/>
            <person name="Bunk B."/>
            <person name="Jeske O."/>
            <person name="Meyerdierks A."/>
            <person name="Storesund J.E."/>
            <person name="Kallscheuer N."/>
            <person name="Luecker S."/>
            <person name="Lage O.M."/>
            <person name="Pohl T."/>
            <person name="Merkel B.J."/>
            <person name="Hornburger P."/>
            <person name="Mueller R.-W."/>
            <person name="Bruemmer F."/>
            <person name="Labrenz M."/>
            <person name="Spormann A.M."/>
            <person name="Op Den Camp H."/>
            <person name="Overmann J."/>
            <person name="Amann R."/>
            <person name="Jetten M.S.M."/>
            <person name="Mascher T."/>
            <person name="Medema M.H."/>
            <person name="Devos D.P."/>
            <person name="Kaster A.-K."/>
            <person name="Ovreas L."/>
            <person name="Rohde M."/>
            <person name="Galperin M.Y."/>
            <person name="Jogler C."/>
        </authorList>
    </citation>
    <scope>NUCLEOTIDE SEQUENCE [LARGE SCALE GENOMIC DNA]</scope>
    <source>
        <strain evidence="1 2">Pan54</strain>
    </source>
</reference>
<name>A0A5C5XLT8_9PLAN</name>
<evidence type="ECO:0000313" key="2">
    <source>
        <dbReference type="Proteomes" id="UP000316095"/>
    </source>
</evidence>
<comment type="caution">
    <text evidence="1">The sequence shown here is derived from an EMBL/GenBank/DDBJ whole genome shotgun (WGS) entry which is preliminary data.</text>
</comment>